<dbReference type="InterPro" id="IPR027417">
    <property type="entry name" value="P-loop_NTPase"/>
</dbReference>
<dbReference type="GO" id="GO:0008146">
    <property type="term" value="F:sulfotransferase activity"/>
    <property type="evidence" value="ECO:0007669"/>
    <property type="project" value="InterPro"/>
</dbReference>
<feature type="region of interest" description="Disordered" evidence="2">
    <location>
        <begin position="302"/>
        <end position="328"/>
    </location>
</feature>
<evidence type="ECO:0000313" key="3">
    <source>
        <dbReference type="EMBL" id="TDD74275.1"/>
    </source>
</evidence>
<evidence type="ECO:0000256" key="2">
    <source>
        <dbReference type="SAM" id="MobiDB-lite"/>
    </source>
</evidence>
<dbReference type="AlphaFoldDB" id="A0A4R5AQ38"/>
<sequence>MALPDFLVMGAPKAGTTALHAALDRHPALYMSPVKEPKFFLTDGPPPTRGGPGDAQTYREHVWRRADYEALFDDAPPGTLRGESTPFYLYDRAAQRRIRALIPGAKLIAILRDPVERAHSNWTHLWSAGLEPIEDVVRACREEECRIDAGWADFWHYIGLGRYGEQLTHLYTLFPREQVLVFRYRDLLERPAQALDRICAFLGVQPGVVTEVPRENVTAHPDRTVRHRVLSRAVRTGVVAGSLLPGDLAIRVTAQLERALQRNGRPRRPLTWEQRQALIPYFASDIRRLEKATGEVFEDWLEPRDSSGGLVGARPPGQGQARNGRRRR</sequence>
<dbReference type="InterPro" id="IPR037359">
    <property type="entry name" value="NST/OST"/>
</dbReference>
<keyword evidence="1 3" id="KW-0808">Transferase</keyword>
<dbReference type="SUPFAM" id="SSF52540">
    <property type="entry name" value="P-loop containing nucleoside triphosphate hydrolases"/>
    <property type="match status" value="1"/>
</dbReference>
<dbReference type="RefSeq" id="WP_131900202.1">
    <property type="nucleotide sequence ID" value="NZ_SMKU01000239.1"/>
</dbReference>
<dbReference type="Proteomes" id="UP000294513">
    <property type="component" value="Unassembled WGS sequence"/>
</dbReference>
<dbReference type="Gene3D" id="3.40.50.300">
    <property type="entry name" value="P-loop containing nucleotide triphosphate hydrolases"/>
    <property type="match status" value="1"/>
</dbReference>
<evidence type="ECO:0000313" key="4">
    <source>
        <dbReference type="Proteomes" id="UP000294513"/>
    </source>
</evidence>
<dbReference type="PANTHER" id="PTHR10605:SF56">
    <property type="entry name" value="BIFUNCTIONAL HEPARAN SULFATE N-DEACETYLASE_N-SULFOTRANSFERASE"/>
    <property type="match status" value="1"/>
</dbReference>
<protein>
    <submittedName>
        <fullName evidence="3">Sulfotransferase</fullName>
    </submittedName>
</protein>
<name>A0A4R5AQ38_9ACTN</name>
<dbReference type="EMBL" id="SMKU01000239">
    <property type="protein sequence ID" value="TDD74275.1"/>
    <property type="molecule type" value="Genomic_DNA"/>
</dbReference>
<proteinExistence type="predicted"/>
<gene>
    <name evidence="3" type="ORF">E1298_32780</name>
</gene>
<accession>A0A4R5AQ38</accession>
<dbReference type="OrthoDB" id="4508169at2"/>
<organism evidence="3 4">
    <name type="scientific">Actinomadura rubrisoli</name>
    <dbReference type="NCBI Taxonomy" id="2530368"/>
    <lineage>
        <taxon>Bacteria</taxon>
        <taxon>Bacillati</taxon>
        <taxon>Actinomycetota</taxon>
        <taxon>Actinomycetes</taxon>
        <taxon>Streptosporangiales</taxon>
        <taxon>Thermomonosporaceae</taxon>
        <taxon>Actinomadura</taxon>
    </lineage>
</organism>
<evidence type="ECO:0000256" key="1">
    <source>
        <dbReference type="ARBA" id="ARBA00022679"/>
    </source>
</evidence>
<reference evidence="3 4" key="1">
    <citation type="submission" date="2019-03" db="EMBL/GenBank/DDBJ databases">
        <title>Draft genome sequences of novel Actinobacteria.</title>
        <authorList>
            <person name="Sahin N."/>
            <person name="Ay H."/>
            <person name="Saygin H."/>
        </authorList>
    </citation>
    <scope>NUCLEOTIDE SEQUENCE [LARGE SCALE GENOMIC DNA]</scope>
    <source>
        <strain evidence="3 4">H3C3</strain>
    </source>
</reference>
<comment type="caution">
    <text evidence="3">The sequence shown here is derived from an EMBL/GenBank/DDBJ whole genome shotgun (WGS) entry which is preliminary data.</text>
</comment>
<keyword evidence="4" id="KW-1185">Reference proteome</keyword>
<dbReference type="PANTHER" id="PTHR10605">
    <property type="entry name" value="HEPARAN SULFATE SULFOTRANSFERASE"/>
    <property type="match status" value="1"/>
</dbReference>
<dbReference type="Pfam" id="PF13469">
    <property type="entry name" value="Sulfotransfer_3"/>
    <property type="match status" value="1"/>
</dbReference>